<feature type="domain" description="Fibronectin type III-like" evidence="3">
    <location>
        <begin position="607"/>
        <end position="677"/>
    </location>
</feature>
<dbReference type="EC" id="3.2.1.21" evidence="4"/>
<dbReference type="GO" id="GO:0005975">
    <property type="term" value="P:carbohydrate metabolic process"/>
    <property type="evidence" value="ECO:0007669"/>
    <property type="project" value="InterPro"/>
</dbReference>
<dbReference type="Pfam" id="PF01915">
    <property type="entry name" value="Glyco_hydro_3_C"/>
    <property type="match status" value="1"/>
</dbReference>
<dbReference type="Proteomes" id="UP000587760">
    <property type="component" value="Unassembled WGS sequence"/>
</dbReference>
<dbReference type="InterPro" id="IPR002772">
    <property type="entry name" value="Glyco_hydro_3_C"/>
</dbReference>
<dbReference type="InterPro" id="IPR036881">
    <property type="entry name" value="Glyco_hydro_3_C_sf"/>
</dbReference>
<sequence length="776" mass="86517">MTQNTIERDNLRKKAEELCSQLTLEEKISMTAGKDPWSTVPVDRLGIPWIWLADGPHGLRRAPVTTEMGYGDQLPATCFPTASALAASWDRDLLEEVGQALGRECRQQNVDVLLGPGVNIKRSPLAGRNFEYFSEDPLLSGEMGAAYIKGVQSTGVGACLKHFAANNIETRRMHINAAVDDRTLREIYLTPFEIAVKKGHPWTVMACYNRVQGTYGTENRKLLTEILKEEWKSDALVMSDWDAVIDRVNALKAGLHLQMPGGKKPYSLKTIRKALEAGELEASVLDKLVSELIYLILKSRTAKDPAETFSREQHHALARRIGSHCITLLKNEKSLLPLAPDAFERTKGRKMKITLLGEFAETPRYQGNGSSEVKPTRIDTVKDILESEYGDAMELTYVRGYSLDEKTPISEAEFQQALVAARSSDRTLILAGLPLSYESEGVDRTHIDLPPSHNRLIKAVSDVQTNTIVVLSNGSAVAMPWIDLVPAVLESWVLGQAGAGAIADVLFGKVNPSGKLAETFPVRLEDTPSFLNFPGEEGESFYGERMFVGYRWYDKRAIKPLFPFGHGLSYTEFSYSNLKLSSDLIEGDNMLEISLELENSGSVAGDEVVQLYIHDRESSLIRPEAELKGFAKCSLAPGEKKTMTFTITRRDLSFFDSLKQKWVAESGDFEVRIGSSSKDIRLMAGFTYDSRERIPYVHDEFAFISTLWKNGTTRAELCSMIPRWISRFTAEGASPIDAEIDPFLLEQPLIKLPHFTEGEITEEGVLSLVERCRTLE</sequence>
<gene>
    <name evidence="4" type="ORF">HNR50_003292</name>
</gene>
<dbReference type="InterPro" id="IPR001764">
    <property type="entry name" value="Glyco_hydro_3_N"/>
</dbReference>
<dbReference type="FunFam" id="2.60.40.10:FF:000495">
    <property type="entry name" value="Periplasmic beta-glucosidase"/>
    <property type="match status" value="1"/>
</dbReference>
<dbReference type="InterPro" id="IPR026891">
    <property type="entry name" value="Fn3-like"/>
</dbReference>
<evidence type="ECO:0000259" key="3">
    <source>
        <dbReference type="SMART" id="SM01217"/>
    </source>
</evidence>
<proteinExistence type="inferred from homology"/>
<dbReference type="Gene3D" id="3.40.50.1700">
    <property type="entry name" value="Glycoside hydrolase family 3 C-terminal domain"/>
    <property type="match status" value="1"/>
</dbReference>
<dbReference type="RefSeq" id="WP_184747851.1">
    <property type="nucleotide sequence ID" value="NZ_JACHGJ010000007.1"/>
</dbReference>
<dbReference type="SUPFAM" id="SSF51445">
    <property type="entry name" value="(Trans)glycosidases"/>
    <property type="match status" value="1"/>
</dbReference>
<reference evidence="4 5" key="1">
    <citation type="submission" date="2020-08" db="EMBL/GenBank/DDBJ databases">
        <title>Genomic Encyclopedia of Type Strains, Phase IV (KMG-IV): sequencing the most valuable type-strain genomes for metagenomic binning, comparative biology and taxonomic classification.</title>
        <authorList>
            <person name="Goeker M."/>
        </authorList>
    </citation>
    <scope>NUCLEOTIDE SEQUENCE [LARGE SCALE GENOMIC DNA]</scope>
    <source>
        <strain evidence="4 5">DSM 2461</strain>
    </source>
</reference>
<evidence type="ECO:0000313" key="5">
    <source>
        <dbReference type="Proteomes" id="UP000587760"/>
    </source>
</evidence>
<dbReference type="SUPFAM" id="SSF52279">
    <property type="entry name" value="Beta-D-glucan exohydrolase, C-terminal domain"/>
    <property type="match status" value="1"/>
</dbReference>
<comment type="similarity">
    <text evidence="1">Belongs to the glycosyl hydrolase 3 family.</text>
</comment>
<dbReference type="InterPro" id="IPR013783">
    <property type="entry name" value="Ig-like_fold"/>
</dbReference>
<dbReference type="GO" id="GO:0008422">
    <property type="term" value="F:beta-glucosidase activity"/>
    <property type="evidence" value="ECO:0007669"/>
    <property type="project" value="UniProtKB-EC"/>
</dbReference>
<dbReference type="EMBL" id="JACHGJ010000007">
    <property type="protein sequence ID" value="MBB6481612.1"/>
    <property type="molecule type" value="Genomic_DNA"/>
</dbReference>
<organism evidence="4 5">
    <name type="scientific">Spirochaeta isovalerica</name>
    <dbReference type="NCBI Taxonomy" id="150"/>
    <lineage>
        <taxon>Bacteria</taxon>
        <taxon>Pseudomonadati</taxon>
        <taxon>Spirochaetota</taxon>
        <taxon>Spirochaetia</taxon>
        <taxon>Spirochaetales</taxon>
        <taxon>Spirochaetaceae</taxon>
        <taxon>Spirochaeta</taxon>
    </lineage>
</organism>
<dbReference type="InterPro" id="IPR017853">
    <property type="entry name" value="GH"/>
</dbReference>
<dbReference type="SMART" id="SM01217">
    <property type="entry name" value="Fn3_like"/>
    <property type="match status" value="1"/>
</dbReference>
<evidence type="ECO:0000256" key="2">
    <source>
        <dbReference type="ARBA" id="ARBA00022801"/>
    </source>
</evidence>
<dbReference type="PRINTS" id="PR00133">
    <property type="entry name" value="GLHYDRLASE3"/>
</dbReference>
<dbReference type="Gene3D" id="3.20.20.300">
    <property type="entry name" value="Glycoside hydrolase, family 3, N-terminal domain"/>
    <property type="match status" value="1"/>
</dbReference>
<keyword evidence="5" id="KW-1185">Reference proteome</keyword>
<dbReference type="InterPro" id="IPR036962">
    <property type="entry name" value="Glyco_hydro_3_N_sf"/>
</dbReference>
<evidence type="ECO:0000313" key="4">
    <source>
        <dbReference type="EMBL" id="MBB6481612.1"/>
    </source>
</evidence>
<dbReference type="AlphaFoldDB" id="A0A841RH22"/>
<dbReference type="Pfam" id="PF00933">
    <property type="entry name" value="Glyco_hydro_3"/>
    <property type="match status" value="1"/>
</dbReference>
<dbReference type="InterPro" id="IPR050288">
    <property type="entry name" value="Cellulose_deg_GH3"/>
</dbReference>
<accession>A0A841RH22</accession>
<dbReference type="PANTHER" id="PTHR42715:SF10">
    <property type="entry name" value="BETA-GLUCOSIDASE"/>
    <property type="match status" value="1"/>
</dbReference>
<dbReference type="PANTHER" id="PTHR42715">
    <property type="entry name" value="BETA-GLUCOSIDASE"/>
    <property type="match status" value="1"/>
</dbReference>
<evidence type="ECO:0000256" key="1">
    <source>
        <dbReference type="ARBA" id="ARBA00005336"/>
    </source>
</evidence>
<keyword evidence="2 4" id="KW-0378">Hydrolase</keyword>
<dbReference type="Gene3D" id="2.60.40.10">
    <property type="entry name" value="Immunoglobulins"/>
    <property type="match status" value="1"/>
</dbReference>
<name>A0A841RH22_9SPIO</name>
<comment type="caution">
    <text evidence="4">The sequence shown here is derived from an EMBL/GenBank/DDBJ whole genome shotgun (WGS) entry which is preliminary data.</text>
</comment>
<protein>
    <submittedName>
        <fullName evidence="4">Beta-glucosidase</fullName>
        <ecNumber evidence="4">3.2.1.21</ecNumber>
    </submittedName>
</protein>
<dbReference type="Pfam" id="PF14310">
    <property type="entry name" value="Fn3-like"/>
    <property type="match status" value="1"/>
</dbReference>
<keyword evidence="4" id="KW-0326">Glycosidase</keyword>